<dbReference type="STRING" id="392333.SAMN05660860_00213"/>
<name>A0A1G9IQS9_9BACT</name>
<evidence type="ECO:0000313" key="2">
    <source>
        <dbReference type="Proteomes" id="UP000182146"/>
    </source>
</evidence>
<protein>
    <submittedName>
        <fullName evidence="1">Uncharacterized protein</fullName>
    </submittedName>
</protein>
<dbReference type="Proteomes" id="UP000182146">
    <property type="component" value="Unassembled WGS sequence"/>
</dbReference>
<dbReference type="AlphaFoldDB" id="A0A1G9IQS9"/>
<reference evidence="1 2" key="1">
    <citation type="submission" date="2016-10" db="EMBL/GenBank/DDBJ databases">
        <authorList>
            <person name="de Groot N.N."/>
        </authorList>
    </citation>
    <scope>NUCLEOTIDE SEQUENCE [LARGE SCALE GENOMIC DNA]</scope>
    <source>
        <strain evidence="1 2">DSM 17813</strain>
    </source>
</reference>
<organism evidence="1 2">
    <name type="scientific">Geoalkalibacter ferrihydriticus</name>
    <dbReference type="NCBI Taxonomy" id="392333"/>
    <lineage>
        <taxon>Bacteria</taxon>
        <taxon>Pseudomonadati</taxon>
        <taxon>Thermodesulfobacteriota</taxon>
        <taxon>Desulfuromonadia</taxon>
        <taxon>Desulfuromonadales</taxon>
        <taxon>Geoalkalibacteraceae</taxon>
        <taxon>Geoalkalibacter</taxon>
    </lineage>
</organism>
<gene>
    <name evidence="1" type="ORF">SAMN05660860_00213</name>
</gene>
<dbReference type="EMBL" id="FNGU01000001">
    <property type="protein sequence ID" value="SDL27618.1"/>
    <property type="molecule type" value="Genomic_DNA"/>
</dbReference>
<evidence type="ECO:0000313" key="1">
    <source>
        <dbReference type="EMBL" id="SDL27618.1"/>
    </source>
</evidence>
<proteinExistence type="predicted"/>
<sequence length="171" mass="18773">MRIIQADVISGWIMKRDRHPKIEIIGRHVPEFPGYRAIHHLETDRLLRHFLSGRLGEIRERLADFVAGLPEGGPRAALSESLRRLAQIKATLVEADSQQAGSISVSPEKEEALLDFDLNLLDKTAALAGAVDGIDREGGGPNMQALLAGLLEDLEELLKKRQTLLASLAQS</sequence>
<accession>A0A1G9IQS9</accession>